<reference evidence="2" key="1">
    <citation type="journal article" date="2023" name="Mol. Phylogenet. Evol.">
        <title>Genome-scale phylogeny and comparative genomics of the fungal order Sordariales.</title>
        <authorList>
            <person name="Hensen N."/>
            <person name="Bonometti L."/>
            <person name="Westerberg I."/>
            <person name="Brannstrom I.O."/>
            <person name="Guillou S."/>
            <person name="Cros-Aarteil S."/>
            <person name="Calhoun S."/>
            <person name="Haridas S."/>
            <person name="Kuo A."/>
            <person name="Mondo S."/>
            <person name="Pangilinan J."/>
            <person name="Riley R."/>
            <person name="LaButti K."/>
            <person name="Andreopoulos B."/>
            <person name="Lipzen A."/>
            <person name="Chen C."/>
            <person name="Yan M."/>
            <person name="Daum C."/>
            <person name="Ng V."/>
            <person name="Clum A."/>
            <person name="Steindorff A."/>
            <person name="Ohm R.A."/>
            <person name="Martin F."/>
            <person name="Silar P."/>
            <person name="Natvig D.O."/>
            <person name="Lalanne C."/>
            <person name="Gautier V."/>
            <person name="Ament-Velasquez S.L."/>
            <person name="Kruys A."/>
            <person name="Hutchinson M.I."/>
            <person name="Powell A.J."/>
            <person name="Barry K."/>
            <person name="Miller A.N."/>
            <person name="Grigoriev I.V."/>
            <person name="Debuchy R."/>
            <person name="Gladieux P."/>
            <person name="Hiltunen Thoren M."/>
            <person name="Johannesson H."/>
        </authorList>
    </citation>
    <scope>NUCLEOTIDE SEQUENCE</scope>
    <source>
        <strain evidence="2">CBS 560.94</strain>
    </source>
</reference>
<evidence type="ECO:0000313" key="3">
    <source>
        <dbReference type="Proteomes" id="UP001278500"/>
    </source>
</evidence>
<gene>
    <name evidence="2" type="ORF">B0H65DRAFT_467756</name>
</gene>
<dbReference type="Proteomes" id="UP001278500">
    <property type="component" value="Unassembled WGS sequence"/>
</dbReference>
<feature type="compositionally biased region" description="Polar residues" evidence="1">
    <location>
        <begin position="1"/>
        <end position="10"/>
    </location>
</feature>
<name>A0AAE0JCD5_9PEZI</name>
<comment type="caution">
    <text evidence="2">The sequence shown here is derived from an EMBL/GenBank/DDBJ whole genome shotgun (WGS) entry which is preliminary data.</text>
</comment>
<evidence type="ECO:0000313" key="2">
    <source>
        <dbReference type="EMBL" id="KAK3342260.1"/>
    </source>
</evidence>
<dbReference type="AlphaFoldDB" id="A0AAE0JCD5"/>
<protein>
    <submittedName>
        <fullName evidence="2">Uncharacterized protein</fullName>
    </submittedName>
</protein>
<proteinExistence type="predicted"/>
<accession>A0AAE0JCD5</accession>
<dbReference type="GeneID" id="87864075"/>
<dbReference type="EMBL" id="JAUEPP010000005">
    <property type="protein sequence ID" value="KAK3342260.1"/>
    <property type="molecule type" value="Genomic_DNA"/>
</dbReference>
<feature type="region of interest" description="Disordered" evidence="1">
    <location>
        <begin position="1"/>
        <end position="32"/>
    </location>
</feature>
<reference evidence="2" key="2">
    <citation type="submission" date="2023-06" db="EMBL/GenBank/DDBJ databases">
        <authorList>
            <consortium name="Lawrence Berkeley National Laboratory"/>
            <person name="Haridas S."/>
            <person name="Hensen N."/>
            <person name="Bonometti L."/>
            <person name="Westerberg I."/>
            <person name="Brannstrom I.O."/>
            <person name="Guillou S."/>
            <person name="Cros-Aarteil S."/>
            <person name="Calhoun S."/>
            <person name="Kuo A."/>
            <person name="Mondo S."/>
            <person name="Pangilinan J."/>
            <person name="Riley R."/>
            <person name="Labutti K."/>
            <person name="Andreopoulos B."/>
            <person name="Lipzen A."/>
            <person name="Chen C."/>
            <person name="Yanf M."/>
            <person name="Daum C."/>
            <person name="Ng V."/>
            <person name="Clum A."/>
            <person name="Steindorff A."/>
            <person name="Ohm R."/>
            <person name="Martin F."/>
            <person name="Silar P."/>
            <person name="Natvig D."/>
            <person name="Lalanne C."/>
            <person name="Gautier V."/>
            <person name="Ament-Velasquez S.L."/>
            <person name="Kruys A."/>
            <person name="Hutchinson M.I."/>
            <person name="Powell A.J."/>
            <person name="Barry K."/>
            <person name="Miller A.N."/>
            <person name="Grigoriev I.V."/>
            <person name="Debuchy R."/>
            <person name="Gladieux P."/>
            <person name="Thoren M.H."/>
            <person name="Johannesson H."/>
        </authorList>
    </citation>
    <scope>NUCLEOTIDE SEQUENCE</scope>
    <source>
        <strain evidence="2">CBS 560.94</strain>
    </source>
</reference>
<sequence>MAPRRTQASQPPADRGASSSAAREKDPNDDWINQNMPIIGGLDLLSLLRRRSLTFLVNKAEQSVQFGKVEMPAPFRYPFDYPFSESQSFNRV</sequence>
<dbReference type="RefSeq" id="XP_062680053.1">
    <property type="nucleotide sequence ID" value="XM_062826921.1"/>
</dbReference>
<keyword evidence="3" id="KW-1185">Reference proteome</keyword>
<organism evidence="2 3">
    <name type="scientific">Neurospora tetraspora</name>
    <dbReference type="NCBI Taxonomy" id="94610"/>
    <lineage>
        <taxon>Eukaryota</taxon>
        <taxon>Fungi</taxon>
        <taxon>Dikarya</taxon>
        <taxon>Ascomycota</taxon>
        <taxon>Pezizomycotina</taxon>
        <taxon>Sordariomycetes</taxon>
        <taxon>Sordariomycetidae</taxon>
        <taxon>Sordariales</taxon>
        <taxon>Sordariaceae</taxon>
        <taxon>Neurospora</taxon>
    </lineage>
</organism>
<evidence type="ECO:0000256" key="1">
    <source>
        <dbReference type="SAM" id="MobiDB-lite"/>
    </source>
</evidence>